<evidence type="ECO:0000256" key="5">
    <source>
        <dbReference type="SAM" id="Phobius"/>
    </source>
</evidence>
<feature type="transmembrane region" description="Helical" evidence="5">
    <location>
        <begin position="133"/>
        <end position="156"/>
    </location>
</feature>
<dbReference type="InterPro" id="IPR036869">
    <property type="entry name" value="J_dom_sf"/>
</dbReference>
<accession>A0A841FEU3</accession>
<gene>
    <name evidence="7" type="ORF">HNR73_003685</name>
</gene>
<keyword evidence="8" id="KW-1185">Reference proteome</keyword>
<organism evidence="7 8">
    <name type="scientific">Phytomonospora endophytica</name>
    <dbReference type="NCBI Taxonomy" id="714109"/>
    <lineage>
        <taxon>Bacteria</taxon>
        <taxon>Bacillati</taxon>
        <taxon>Actinomycetota</taxon>
        <taxon>Actinomycetes</taxon>
        <taxon>Micromonosporales</taxon>
        <taxon>Micromonosporaceae</taxon>
        <taxon>Phytomonospora</taxon>
    </lineage>
</organism>
<dbReference type="Gene3D" id="1.10.287.110">
    <property type="entry name" value="DnaJ domain"/>
    <property type="match status" value="1"/>
</dbReference>
<dbReference type="PROSITE" id="PS50076">
    <property type="entry name" value="DNAJ_2"/>
    <property type="match status" value="1"/>
</dbReference>
<feature type="domain" description="J" evidence="6">
    <location>
        <begin position="5"/>
        <end position="66"/>
    </location>
</feature>
<dbReference type="Pfam" id="PF00226">
    <property type="entry name" value="DnaJ"/>
    <property type="match status" value="1"/>
</dbReference>
<comment type="subcellular location">
    <subcellularLocation>
        <location evidence="1">Cytoplasm</location>
    </subcellularLocation>
</comment>
<keyword evidence="2" id="KW-0963">Cytoplasm</keyword>
<dbReference type="SUPFAM" id="SSF46565">
    <property type="entry name" value="Chaperone J-domain"/>
    <property type="match status" value="1"/>
</dbReference>
<proteinExistence type="predicted"/>
<dbReference type="EMBL" id="JACHGT010000007">
    <property type="protein sequence ID" value="MBB6035821.1"/>
    <property type="molecule type" value="Genomic_DNA"/>
</dbReference>
<reference evidence="7 8" key="1">
    <citation type="submission" date="2020-08" db="EMBL/GenBank/DDBJ databases">
        <title>Genomic Encyclopedia of Type Strains, Phase IV (KMG-IV): sequencing the most valuable type-strain genomes for metagenomic binning, comparative biology and taxonomic classification.</title>
        <authorList>
            <person name="Goeker M."/>
        </authorList>
    </citation>
    <scope>NUCLEOTIDE SEQUENCE [LARGE SCALE GENOMIC DNA]</scope>
    <source>
        <strain evidence="7 8">YIM 65646</strain>
    </source>
</reference>
<keyword evidence="3" id="KW-0143">Chaperone</keyword>
<keyword evidence="5" id="KW-1133">Transmembrane helix</keyword>
<feature type="region of interest" description="Disordered" evidence="4">
    <location>
        <begin position="404"/>
        <end position="429"/>
    </location>
</feature>
<keyword evidence="5" id="KW-0812">Transmembrane</keyword>
<evidence type="ECO:0000256" key="4">
    <source>
        <dbReference type="SAM" id="MobiDB-lite"/>
    </source>
</evidence>
<evidence type="ECO:0000256" key="1">
    <source>
        <dbReference type="ARBA" id="ARBA00004496"/>
    </source>
</evidence>
<dbReference type="Proteomes" id="UP000548476">
    <property type="component" value="Unassembled WGS sequence"/>
</dbReference>
<dbReference type="AlphaFoldDB" id="A0A841FEU3"/>
<dbReference type="PANTHER" id="PTHR44313:SF1">
    <property type="entry name" value="DNAJ HOMOLOG SUBFAMILY C MEMBER 17"/>
    <property type="match status" value="1"/>
</dbReference>
<dbReference type="RefSeq" id="WP_184788656.1">
    <property type="nucleotide sequence ID" value="NZ_BONT01000113.1"/>
</dbReference>
<dbReference type="InterPro" id="IPR052094">
    <property type="entry name" value="Pre-mRNA-splicing_ERAD"/>
</dbReference>
<evidence type="ECO:0000313" key="7">
    <source>
        <dbReference type="EMBL" id="MBB6035821.1"/>
    </source>
</evidence>
<evidence type="ECO:0000256" key="2">
    <source>
        <dbReference type="ARBA" id="ARBA00022490"/>
    </source>
</evidence>
<dbReference type="GO" id="GO:0005737">
    <property type="term" value="C:cytoplasm"/>
    <property type="evidence" value="ECO:0007669"/>
    <property type="project" value="UniProtKB-SubCell"/>
</dbReference>
<feature type="compositionally biased region" description="Basic residues" evidence="4">
    <location>
        <begin position="79"/>
        <end position="90"/>
    </location>
</feature>
<dbReference type="InterPro" id="IPR001623">
    <property type="entry name" value="DnaJ_domain"/>
</dbReference>
<name>A0A841FEU3_9ACTN</name>
<sequence>MSEPDYYQIMGVAPAAGTSEIRRAWRRRVRDAHPDAGGDPGEFHLLQQALATLTDPQLRLEYDTARTGRRPAWLQSTRSGRHAKGRRVRGWRVDRRTPATPAQESSGDVLPRPWHADIKATRRVRTSPSAGRHAIVTGLLVTGWVLVGILAGLRALSALRSDPGFGDMIVYTGVIPWVLLSMVVATVWSVRQTPGSSRTVHMAFACCAVGAVVIAWASSFSTGGVLLALQLLGLALVPWSVGRLRAALRLRAVTLAAIKEFNAFGPAGAKPRADRHTGAVLRELLAQLPAARLFVRVPVGSLRVEYTVTCGNRVALISHPQPRSPRDTGAETLSDVVGDVAELLGGATVRGFVVWSHLPPDHPGGDEAVRHITAPDATAEIGRWLAAEPYTLHLPTIRRLRDRLASGPPAEPPSDPNVHDGAKDAVGVH</sequence>
<evidence type="ECO:0000256" key="3">
    <source>
        <dbReference type="ARBA" id="ARBA00023186"/>
    </source>
</evidence>
<feature type="region of interest" description="Disordered" evidence="4">
    <location>
        <begin position="76"/>
        <end position="111"/>
    </location>
</feature>
<feature type="transmembrane region" description="Helical" evidence="5">
    <location>
        <begin position="168"/>
        <end position="188"/>
    </location>
</feature>
<dbReference type="GO" id="GO:0000390">
    <property type="term" value="P:spliceosomal complex disassembly"/>
    <property type="evidence" value="ECO:0007669"/>
    <property type="project" value="TreeGrafter"/>
</dbReference>
<feature type="transmembrane region" description="Helical" evidence="5">
    <location>
        <begin position="200"/>
        <end position="217"/>
    </location>
</feature>
<protein>
    <recommendedName>
        <fullName evidence="6">J domain-containing protein</fullName>
    </recommendedName>
</protein>
<keyword evidence="5" id="KW-0472">Membrane</keyword>
<comment type="caution">
    <text evidence="7">The sequence shown here is derived from an EMBL/GenBank/DDBJ whole genome shotgun (WGS) entry which is preliminary data.</text>
</comment>
<dbReference type="SMART" id="SM00271">
    <property type="entry name" value="DnaJ"/>
    <property type="match status" value="1"/>
</dbReference>
<evidence type="ECO:0000259" key="6">
    <source>
        <dbReference type="PROSITE" id="PS50076"/>
    </source>
</evidence>
<dbReference type="PANTHER" id="PTHR44313">
    <property type="entry name" value="DNAJ HOMOLOG SUBFAMILY C MEMBER 17"/>
    <property type="match status" value="1"/>
</dbReference>
<evidence type="ECO:0000313" key="8">
    <source>
        <dbReference type="Proteomes" id="UP000548476"/>
    </source>
</evidence>